<dbReference type="SUPFAM" id="SSF52799">
    <property type="entry name" value="(Phosphotyrosine protein) phosphatases II"/>
    <property type="match status" value="1"/>
</dbReference>
<dbReference type="eggNOG" id="COG2453">
    <property type="taxonomic scope" value="Bacteria"/>
</dbReference>
<dbReference type="HOGENOM" id="CLU_024566_4_1_11"/>
<keyword evidence="3" id="KW-0460">Magnesium</keyword>
<evidence type="ECO:0000313" key="5">
    <source>
        <dbReference type="Proteomes" id="UP000002218"/>
    </source>
</evidence>
<keyword evidence="5" id="KW-1185">Reference proteome</keyword>
<dbReference type="GO" id="GO:0016787">
    <property type="term" value="F:hydrolase activity"/>
    <property type="evidence" value="ECO:0007669"/>
    <property type="project" value="UniProtKB-KW"/>
</dbReference>
<accession>C8XKJ2</accession>
<dbReference type="SMR" id="C8XKJ2"/>
<evidence type="ECO:0000256" key="2">
    <source>
        <dbReference type="ARBA" id="ARBA00022801"/>
    </source>
</evidence>
<sequence>MTRQPGWADRAAGVLLGTAAGDALGAGYEFSYPGPDLPIGMIGGGPFDWAPGEWTDDTAMTLAVARVTATGADLTSTAGLDAVAAGFGEWFDSHPKDIGNQTRQVLGVRDGNAAAMTRTAQQVTGRKGGNGSLMRTAAVGLAYLDDGPGCARAAQMVGALTHDDERAVQACQLWSHAIGQAVRTGTFSGVRGYLDLVGGPVADFWTRRLDEAQSADPQSFSKNGWVVHALQTAWWAITNAGEQGNARHLAAALELAVRAGGDTDTTAAIAGALLGARWGASAVPAAWRRLLHGWPGMSARDLVRLGLLTARGGRDDQLGWPSAPRLRYEGCDTGREPVRHPHDDGVWLGGYDAAFGGDFDAVVSLCRMGAEPLVADHIEFWLVDDGWAANPNLSFVLNDAARTIRELRARGRTVLVHSVEGRSRTPSVAARYSRHLGGDPRDVLAAMPWADPNPQLWSVASGQDRRYAD</sequence>
<dbReference type="EMBL" id="CP001737">
    <property type="protein sequence ID" value="ACV78754.1"/>
    <property type="molecule type" value="Genomic_DNA"/>
</dbReference>
<dbReference type="Gene3D" id="3.90.190.10">
    <property type="entry name" value="Protein tyrosine phosphatase superfamily"/>
    <property type="match status" value="1"/>
</dbReference>
<dbReference type="InterPro" id="IPR029021">
    <property type="entry name" value="Prot-tyrosine_phosphatase-like"/>
</dbReference>
<dbReference type="OrthoDB" id="9798107at2"/>
<dbReference type="eggNOG" id="COG1397">
    <property type="taxonomic scope" value="Bacteria"/>
</dbReference>
<gene>
    <name evidence="4" type="ordered locus">Namu_2379</name>
</gene>
<evidence type="ECO:0000256" key="3">
    <source>
        <dbReference type="PIRSR" id="PIRSR605502-1"/>
    </source>
</evidence>
<dbReference type="Proteomes" id="UP000002218">
    <property type="component" value="Chromosome"/>
</dbReference>
<protein>
    <submittedName>
        <fullName evidence="4">ADP-ribosylation/Crystallin J1</fullName>
    </submittedName>
</protein>
<keyword evidence="3" id="KW-0479">Metal-binding</keyword>
<dbReference type="RefSeq" id="WP_015747643.1">
    <property type="nucleotide sequence ID" value="NC_013235.1"/>
</dbReference>
<evidence type="ECO:0000256" key="1">
    <source>
        <dbReference type="ARBA" id="ARBA00010702"/>
    </source>
</evidence>
<feature type="binding site" evidence="3">
    <location>
        <position position="264"/>
    </location>
    <ligand>
        <name>Mg(2+)</name>
        <dbReference type="ChEBI" id="CHEBI:18420"/>
        <label>1</label>
    </ligand>
</feature>
<dbReference type="InterPro" id="IPR036705">
    <property type="entry name" value="Ribosyl_crysJ1_sf"/>
</dbReference>
<feature type="binding site" evidence="3">
    <location>
        <position position="57"/>
    </location>
    <ligand>
        <name>Mg(2+)</name>
        <dbReference type="ChEBI" id="CHEBI:18420"/>
        <label>1</label>
    </ligand>
</feature>
<dbReference type="InParanoid" id="C8XKJ2"/>
<feature type="binding site" evidence="3">
    <location>
        <position position="55"/>
    </location>
    <ligand>
        <name>Mg(2+)</name>
        <dbReference type="ChEBI" id="CHEBI:18420"/>
        <label>1</label>
    </ligand>
</feature>
<dbReference type="Gene3D" id="1.10.4080.10">
    <property type="entry name" value="ADP-ribosylation/Crystallin J1"/>
    <property type="match status" value="1"/>
</dbReference>
<reference evidence="5" key="1">
    <citation type="submission" date="2009-09" db="EMBL/GenBank/DDBJ databases">
        <title>The complete genome of Nakamurella multipartita DSM 44233.</title>
        <authorList>
            <consortium name="US DOE Joint Genome Institute (JGI-PGF)"/>
            <person name="Lucas S."/>
            <person name="Copeland A."/>
            <person name="Lapidus A."/>
            <person name="Glavina del Rio T."/>
            <person name="Dalin E."/>
            <person name="Tice H."/>
            <person name="Bruce D."/>
            <person name="Goodwin L."/>
            <person name="Pitluck S."/>
            <person name="Kyrpides N."/>
            <person name="Mavromatis K."/>
            <person name="Ivanova N."/>
            <person name="Ovchinnikova G."/>
            <person name="Sims D."/>
            <person name="Meincke L."/>
            <person name="Brettin T."/>
            <person name="Detter J.C."/>
            <person name="Han C."/>
            <person name="Larimer F."/>
            <person name="Land M."/>
            <person name="Hauser L."/>
            <person name="Markowitz V."/>
            <person name="Cheng J.-F."/>
            <person name="Hugenholtz P."/>
            <person name="Woyke T."/>
            <person name="Wu D."/>
            <person name="Klenk H.-P."/>
            <person name="Eisen J.A."/>
        </authorList>
    </citation>
    <scope>NUCLEOTIDE SEQUENCE [LARGE SCALE GENOMIC DNA]</scope>
    <source>
        <strain evidence="5">ATCC 700099 / DSM 44233 / CIP 104796 / JCM 9543 / NBRC 105858 / Y-104</strain>
    </source>
</reference>
<dbReference type="InterPro" id="IPR005502">
    <property type="entry name" value="Ribosyl_crysJ1"/>
</dbReference>
<evidence type="ECO:0000313" key="4">
    <source>
        <dbReference type="EMBL" id="ACV78754.1"/>
    </source>
</evidence>
<dbReference type="AlphaFoldDB" id="C8XKJ2"/>
<proteinExistence type="inferred from homology"/>
<dbReference type="Pfam" id="PF03747">
    <property type="entry name" value="ADP_ribosyl_GH"/>
    <property type="match status" value="1"/>
</dbReference>
<comment type="similarity">
    <text evidence="1">Belongs to the ADP-ribosylglycohydrolase family.</text>
</comment>
<dbReference type="SUPFAM" id="SSF101478">
    <property type="entry name" value="ADP-ribosylglycohydrolase"/>
    <property type="match status" value="1"/>
</dbReference>
<dbReference type="PANTHER" id="PTHR16222:SF24">
    <property type="entry name" value="ADP-RIBOSYLHYDROLASE ARH3"/>
    <property type="match status" value="1"/>
</dbReference>
<dbReference type="STRING" id="479431.Namu_2379"/>
<reference evidence="4 5" key="2">
    <citation type="journal article" date="2010" name="Stand. Genomic Sci.">
        <title>Complete genome sequence of Nakamurella multipartita type strain (Y-104).</title>
        <authorList>
            <person name="Tice H."/>
            <person name="Mayilraj S."/>
            <person name="Sims D."/>
            <person name="Lapidus A."/>
            <person name="Nolan M."/>
            <person name="Lucas S."/>
            <person name="Glavina Del Rio T."/>
            <person name="Copeland A."/>
            <person name="Cheng J.F."/>
            <person name="Meincke L."/>
            <person name="Bruce D."/>
            <person name="Goodwin L."/>
            <person name="Pitluck S."/>
            <person name="Ivanova N."/>
            <person name="Mavromatis K."/>
            <person name="Ovchinnikova G."/>
            <person name="Pati A."/>
            <person name="Chen A."/>
            <person name="Palaniappan K."/>
            <person name="Land M."/>
            <person name="Hauser L."/>
            <person name="Chang Y.J."/>
            <person name="Jeffries C.D."/>
            <person name="Detter J.C."/>
            <person name="Brettin T."/>
            <person name="Rohde M."/>
            <person name="Goker M."/>
            <person name="Bristow J."/>
            <person name="Eisen J.A."/>
            <person name="Markowitz V."/>
            <person name="Hugenholtz P."/>
            <person name="Kyrpides N.C."/>
            <person name="Klenk H.P."/>
            <person name="Chen F."/>
        </authorList>
    </citation>
    <scope>NUCLEOTIDE SEQUENCE [LARGE SCALE GENOMIC DNA]</scope>
    <source>
        <strain evidence="5">ATCC 700099 / DSM 44233 / CIP 104796 / JCM 9543 / NBRC 105858 / Y-104</strain>
    </source>
</reference>
<dbReference type="InterPro" id="IPR050792">
    <property type="entry name" value="ADP-ribosylglycohydrolase"/>
</dbReference>
<keyword evidence="2" id="KW-0378">Hydrolase</keyword>
<dbReference type="GO" id="GO:0046872">
    <property type="term" value="F:metal ion binding"/>
    <property type="evidence" value="ECO:0007669"/>
    <property type="project" value="UniProtKB-KW"/>
</dbReference>
<dbReference type="KEGG" id="nml:Namu_2379"/>
<feature type="binding site" evidence="3">
    <location>
        <position position="265"/>
    </location>
    <ligand>
        <name>Mg(2+)</name>
        <dbReference type="ChEBI" id="CHEBI:18420"/>
        <label>1</label>
    </ligand>
</feature>
<feature type="binding site" evidence="3">
    <location>
        <position position="56"/>
    </location>
    <ligand>
        <name>Mg(2+)</name>
        <dbReference type="ChEBI" id="CHEBI:18420"/>
        <label>1</label>
    </ligand>
</feature>
<organism evidence="4 5">
    <name type="scientific">Nakamurella multipartita (strain ATCC 700099 / DSM 44233 / CIP 104796 / JCM 9543 / NBRC 105858 / Y-104)</name>
    <name type="common">Microsphaera multipartita</name>
    <dbReference type="NCBI Taxonomy" id="479431"/>
    <lineage>
        <taxon>Bacteria</taxon>
        <taxon>Bacillati</taxon>
        <taxon>Actinomycetota</taxon>
        <taxon>Actinomycetes</taxon>
        <taxon>Nakamurellales</taxon>
        <taxon>Nakamurellaceae</taxon>
        <taxon>Nakamurella</taxon>
    </lineage>
</organism>
<dbReference type="PANTHER" id="PTHR16222">
    <property type="entry name" value="ADP-RIBOSYLGLYCOHYDROLASE"/>
    <property type="match status" value="1"/>
</dbReference>
<name>C8XKJ2_NAKMY</name>
<feature type="binding site" evidence="3">
    <location>
        <position position="262"/>
    </location>
    <ligand>
        <name>Mg(2+)</name>
        <dbReference type="ChEBI" id="CHEBI:18420"/>
        <label>1</label>
    </ligand>
</feature>
<comment type="cofactor">
    <cofactor evidence="3">
        <name>Mg(2+)</name>
        <dbReference type="ChEBI" id="CHEBI:18420"/>
    </cofactor>
    <text evidence="3">Binds 2 magnesium ions per subunit.</text>
</comment>